<comment type="caution">
    <text evidence="1">The sequence shown here is derived from an EMBL/GenBank/DDBJ whole genome shotgun (WGS) entry which is preliminary data.</text>
</comment>
<proteinExistence type="predicted"/>
<keyword evidence="2" id="KW-1185">Reference proteome</keyword>
<dbReference type="Proteomes" id="UP001597218">
    <property type="component" value="Unassembled WGS sequence"/>
</dbReference>
<evidence type="ECO:0000313" key="2">
    <source>
        <dbReference type="Proteomes" id="UP001597218"/>
    </source>
</evidence>
<accession>A0ABW4SAZ6</accession>
<protein>
    <submittedName>
        <fullName evidence="1">Uncharacterized protein</fullName>
    </submittedName>
</protein>
<organism evidence="1 2">
    <name type="scientific">Sporosarcina siberiensis</name>
    <dbReference type="NCBI Taxonomy" id="1365606"/>
    <lineage>
        <taxon>Bacteria</taxon>
        <taxon>Bacillati</taxon>
        <taxon>Bacillota</taxon>
        <taxon>Bacilli</taxon>
        <taxon>Bacillales</taxon>
        <taxon>Caryophanaceae</taxon>
        <taxon>Sporosarcina</taxon>
    </lineage>
</organism>
<dbReference type="EMBL" id="JBHUGI010000002">
    <property type="protein sequence ID" value="MFD1926525.1"/>
    <property type="molecule type" value="Genomic_DNA"/>
</dbReference>
<dbReference type="RefSeq" id="WP_381535184.1">
    <property type="nucleotide sequence ID" value="NZ_JBHUGI010000002.1"/>
</dbReference>
<sequence length="85" mass="9345">MKKLFNIGPSILIDDFSSLRITGPYALLSLGPNFATIKCANYTVETTGEDLVVDQLLDEVAVFSFSSITNIHVSKQRDDGNVYES</sequence>
<reference evidence="2" key="1">
    <citation type="journal article" date="2019" name="Int. J. Syst. Evol. Microbiol.">
        <title>The Global Catalogue of Microorganisms (GCM) 10K type strain sequencing project: providing services to taxonomists for standard genome sequencing and annotation.</title>
        <authorList>
            <consortium name="The Broad Institute Genomics Platform"/>
            <consortium name="The Broad Institute Genome Sequencing Center for Infectious Disease"/>
            <person name="Wu L."/>
            <person name="Ma J."/>
        </authorList>
    </citation>
    <scope>NUCLEOTIDE SEQUENCE [LARGE SCALE GENOMIC DNA]</scope>
    <source>
        <strain evidence="2">CGMCC 4.7177</strain>
    </source>
</reference>
<gene>
    <name evidence="1" type="ORF">ACFSFY_00360</name>
</gene>
<evidence type="ECO:0000313" key="1">
    <source>
        <dbReference type="EMBL" id="MFD1926525.1"/>
    </source>
</evidence>
<name>A0ABW4SAZ6_9BACL</name>